<dbReference type="PRINTS" id="PR00071">
    <property type="entry name" value="HMGCOARDTASE"/>
</dbReference>
<dbReference type="CDD" id="cd00644">
    <property type="entry name" value="HMG-CoA_reductase_classII"/>
    <property type="match status" value="1"/>
</dbReference>
<dbReference type="GO" id="GO:0140643">
    <property type="term" value="F:hydroxymethylglutaryl-CoA reductase (NADH) activity"/>
    <property type="evidence" value="ECO:0007669"/>
    <property type="project" value="UniProtKB-EC"/>
</dbReference>
<gene>
    <name evidence="4" type="ORF">SAMN02910293_01954</name>
</gene>
<evidence type="ECO:0000256" key="2">
    <source>
        <dbReference type="ARBA" id="ARBA00023002"/>
    </source>
</evidence>
<accession>A0A1G6D3D0</accession>
<dbReference type="GO" id="GO:0015936">
    <property type="term" value="P:coenzyme A metabolic process"/>
    <property type="evidence" value="ECO:0007669"/>
    <property type="project" value="InterPro"/>
</dbReference>
<evidence type="ECO:0000256" key="1">
    <source>
        <dbReference type="ARBA" id="ARBA00007661"/>
    </source>
</evidence>
<evidence type="ECO:0000313" key="4">
    <source>
        <dbReference type="EMBL" id="SDB39656.1"/>
    </source>
</evidence>
<evidence type="ECO:0000256" key="3">
    <source>
        <dbReference type="RuleBase" id="RU361219"/>
    </source>
</evidence>
<dbReference type="PROSITE" id="PS50065">
    <property type="entry name" value="HMG_COA_REDUCTASE_4"/>
    <property type="match status" value="1"/>
</dbReference>
<reference evidence="4 5" key="1">
    <citation type="submission" date="2016-10" db="EMBL/GenBank/DDBJ databases">
        <authorList>
            <person name="de Groot N.N."/>
        </authorList>
    </citation>
    <scope>NUCLEOTIDE SEQUENCE [LARGE SCALE GENOMIC DNA]</scope>
    <source>
        <strain evidence="4 5">A-4</strain>
    </source>
</reference>
<dbReference type="GO" id="GO:0004420">
    <property type="term" value="F:hydroxymethylglutaryl-CoA reductase (NADPH) activity"/>
    <property type="evidence" value="ECO:0007669"/>
    <property type="project" value="InterPro"/>
</dbReference>
<dbReference type="eggNOG" id="COG1257">
    <property type="taxonomic scope" value="Bacteria"/>
</dbReference>
<dbReference type="InterPro" id="IPR004553">
    <property type="entry name" value="HMG_CoA_Rdtase_bac-typ"/>
</dbReference>
<dbReference type="InterPro" id="IPR009023">
    <property type="entry name" value="HMG_CoA_Rdtase_NAD(P)-bd_sf"/>
</dbReference>
<dbReference type="SUPFAM" id="SSF56542">
    <property type="entry name" value="Substrate-binding domain of HMG-CoA reductase"/>
    <property type="match status" value="1"/>
</dbReference>
<comment type="pathway">
    <text evidence="3">Metabolic intermediate metabolism; (R)-mevalonate degradation; (S)-3-hydroxy-3-methylglutaryl-CoA from (R)-mevalonate: step 1/1.</text>
</comment>
<dbReference type="UniPathway" id="UPA00257">
    <property type="reaction ID" value="UER00367"/>
</dbReference>
<dbReference type="InterPro" id="IPR023074">
    <property type="entry name" value="HMG_CoA_Rdtase_cat_sf"/>
</dbReference>
<dbReference type="AlphaFoldDB" id="A0A1G6D3D0"/>
<dbReference type="Gene3D" id="1.10.8.660">
    <property type="match status" value="1"/>
</dbReference>
<dbReference type="EC" id="1.1.1.88" evidence="3"/>
<sequence length="425" mass="46193">MTKVNWTGFSKKSPQERIEHLKKNALLTSNHLQDLQANKLLGLETANQMAENVLGTFSLPFATAPDFLINDKDYLVPMVTEEPSVVAAASFAAKIIRRSGGFQTHVHDRKMIGQVALYDVPNVKMAEQKILDSSALLLSQANEAHPSIVKRGGGARDIRVEAKEEFLIIYLTVDTQEAMGANMVNTMMEALVPTLEELSEGQALMAILSNYATESLVTSECSIDLRFLSRNKEEAQNLARKMELASRLAQVDVYRASTHNKGIFNGIDAVVMATGNDWRAIEAGCHAYASRDGQYRGLSNWIFDEEAQVLKGSLTLPMPIATRGGSIGLNPTVKIAHDLLGQPQARELAAVIVSLGLAQNFAALKALTSTGIQAGHMKLQAKSLALLAGASDSEVGQVVSQLLEAKHLNQETAQAILHKLRNIKN</sequence>
<dbReference type="RefSeq" id="WP_074486505.1">
    <property type="nucleotide sequence ID" value="NZ_FMXP01000031.1"/>
</dbReference>
<dbReference type="Proteomes" id="UP000182508">
    <property type="component" value="Unassembled WGS sequence"/>
</dbReference>
<dbReference type="NCBIfam" id="TIGR00532">
    <property type="entry name" value="HMG_CoA_R_NAD"/>
    <property type="match status" value="1"/>
</dbReference>
<comment type="catalytic activity">
    <reaction evidence="3">
        <text>(R)-mevalonate + 2 NAD(+) + CoA = (3S)-3-hydroxy-3-methylglutaryl-CoA + 2 NADH + 2 H(+)</text>
        <dbReference type="Rhea" id="RHEA:14833"/>
        <dbReference type="ChEBI" id="CHEBI:15378"/>
        <dbReference type="ChEBI" id="CHEBI:36464"/>
        <dbReference type="ChEBI" id="CHEBI:43074"/>
        <dbReference type="ChEBI" id="CHEBI:57287"/>
        <dbReference type="ChEBI" id="CHEBI:57540"/>
        <dbReference type="ChEBI" id="CHEBI:57945"/>
        <dbReference type="EC" id="1.1.1.88"/>
    </reaction>
</comment>
<dbReference type="SUPFAM" id="SSF55035">
    <property type="entry name" value="NAD-binding domain of HMG-CoA reductase"/>
    <property type="match status" value="1"/>
</dbReference>
<dbReference type="Gene3D" id="3.90.770.10">
    <property type="entry name" value="3-hydroxy-3-methylglutaryl-coenzyme A Reductase, Chain A, domain 2"/>
    <property type="match status" value="2"/>
</dbReference>
<keyword evidence="2 3" id="KW-0560">Oxidoreductase</keyword>
<protein>
    <recommendedName>
        <fullName evidence="3">3-hydroxy-3-methylglutaryl coenzyme A reductase</fullName>
        <shortName evidence="3">HMG-CoA reductase</shortName>
        <ecNumber evidence="3">1.1.1.88</ecNumber>
    </recommendedName>
</protein>
<dbReference type="STRING" id="439219.SAMN02910293_01954"/>
<dbReference type="EMBL" id="FMXP01000031">
    <property type="protein sequence ID" value="SDB39656.1"/>
    <property type="molecule type" value="Genomic_DNA"/>
</dbReference>
<dbReference type="PANTHER" id="PTHR10572">
    <property type="entry name" value="3-HYDROXY-3-METHYLGLUTARYL-COENZYME A REDUCTASE"/>
    <property type="match status" value="1"/>
</dbReference>
<evidence type="ECO:0000313" key="5">
    <source>
        <dbReference type="Proteomes" id="UP000182508"/>
    </source>
</evidence>
<dbReference type="InterPro" id="IPR002202">
    <property type="entry name" value="HMG_CoA_Rdtase"/>
</dbReference>
<dbReference type="InterPro" id="IPR009029">
    <property type="entry name" value="HMG_CoA_Rdtase_sub-bd_dom_sf"/>
</dbReference>
<name>A0A1G6D3D0_9STRE</name>
<dbReference type="Pfam" id="PF00368">
    <property type="entry name" value="HMG-CoA_red"/>
    <property type="match status" value="1"/>
</dbReference>
<organism evidence="4 5">
    <name type="scientific">Streptococcus henryi</name>
    <dbReference type="NCBI Taxonomy" id="439219"/>
    <lineage>
        <taxon>Bacteria</taxon>
        <taxon>Bacillati</taxon>
        <taxon>Bacillota</taxon>
        <taxon>Bacilli</taxon>
        <taxon>Lactobacillales</taxon>
        <taxon>Streptococcaceae</taxon>
        <taxon>Streptococcus</taxon>
    </lineage>
</organism>
<keyword evidence="3" id="KW-0520">NAD</keyword>
<comment type="similarity">
    <text evidence="1 3">Belongs to the HMG-CoA reductase family.</text>
</comment>
<keyword evidence="5" id="KW-1185">Reference proteome</keyword>
<proteinExistence type="inferred from homology"/>
<dbReference type="PANTHER" id="PTHR10572:SF24">
    <property type="entry name" value="3-HYDROXY-3-METHYLGLUTARYL-COENZYME A REDUCTASE"/>
    <property type="match status" value="1"/>
</dbReference>